<keyword evidence="1" id="KW-0472">Membrane</keyword>
<feature type="transmembrane region" description="Helical" evidence="1">
    <location>
        <begin position="172"/>
        <end position="192"/>
    </location>
</feature>
<keyword evidence="1" id="KW-1133">Transmembrane helix</keyword>
<dbReference type="EMBL" id="JABBNU010000004">
    <property type="protein sequence ID" value="NMM48212.1"/>
    <property type="molecule type" value="Genomic_DNA"/>
</dbReference>
<dbReference type="InterPro" id="IPR021737">
    <property type="entry name" value="Phage_phiKZ_Orf197"/>
</dbReference>
<keyword evidence="1" id="KW-0812">Transmembrane</keyword>
<gene>
    <name evidence="2" type="ORF">HH304_07360</name>
</gene>
<dbReference type="Proteomes" id="UP000559010">
    <property type="component" value="Unassembled WGS sequence"/>
</dbReference>
<comment type="caution">
    <text evidence="2">The sequence shown here is derived from an EMBL/GenBank/DDBJ whole genome shotgun (WGS) entry which is preliminary data.</text>
</comment>
<evidence type="ECO:0000313" key="2">
    <source>
        <dbReference type="EMBL" id="NMM48212.1"/>
    </source>
</evidence>
<name>A0A848J4X3_9BACT</name>
<evidence type="ECO:0000313" key="3">
    <source>
        <dbReference type="Proteomes" id="UP000559010"/>
    </source>
</evidence>
<protein>
    <submittedName>
        <fullName evidence="2">DUF3307 domain-containing protein</fullName>
    </submittedName>
</protein>
<organism evidence="2 3">
    <name type="scientific">Marinigracilibium pacificum</name>
    <dbReference type="NCBI Taxonomy" id="2729599"/>
    <lineage>
        <taxon>Bacteria</taxon>
        <taxon>Pseudomonadati</taxon>
        <taxon>Bacteroidota</taxon>
        <taxon>Cytophagia</taxon>
        <taxon>Cytophagales</taxon>
        <taxon>Flammeovirgaceae</taxon>
        <taxon>Marinigracilibium</taxon>
    </lineage>
</organism>
<dbReference type="RefSeq" id="WP_169679670.1">
    <property type="nucleotide sequence ID" value="NZ_JABBNU010000004.1"/>
</dbReference>
<feature type="transmembrane region" description="Helical" evidence="1">
    <location>
        <begin position="86"/>
        <end position="107"/>
    </location>
</feature>
<proteinExistence type="predicted"/>
<accession>A0A848J4X3</accession>
<feature type="transmembrane region" description="Helical" evidence="1">
    <location>
        <begin position="212"/>
        <end position="234"/>
    </location>
</feature>
<feature type="transmembrane region" description="Helical" evidence="1">
    <location>
        <begin position="36"/>
        <end position="54"/>
    </location>
</feature>
<evidence type="ECO:0000256" key="1">
    <source>
        <dbReference type="SAM" id="Phobius"/>
    </source>
</evidence>
<feature type="transmembrane region" description="Helical" evidence="1">
    <location>
        <begin position="6"/>
        <end position="24"/>
    </location>
</feature>
<sequence length="238" mass="26832">MTLLLLLLIAHLLGDFVFQPGLWAKDKLNRKIKSKWLYFHVLVHGVLAASILLIDSSYWWIPMVIIITHYGIDLSKAYLEGKVKPPILLIIDQVLHISVLTLIVKLTGVNISISIDYDLNSVLLFLMVILMVTYMGAVFVKITIASWSPSSFSDSDDSLVNAGRYIGIMERLFVFIFIITNHWEGIGFLLAAKSVFRFGDLKEAKDRKLTEYMLIGTLVSFGIGIIGGISYLYFIDLL</sequence>
<dbReference type="AlphaFoldDB" id="A0A848J4X3"/>
<keyword evidence="3" id="KW-1185">Reference proteome</keyword>
<feature type="transmembrane region" description="Helical" evidence="1">
    <location>
        <begin position="119"/>
        <end position="140"/>
    </location>
</feature>
<reference evidence="2 3" key="1">
    <citation type="submission" date="2020-04" db="EMBL/GenBank/DDBJ databases">
        <title>Flammeovirgaceae bacterium KN852 isolated from deep sea.</title>
        <authorList>
            <person name="Zhang D.-C."/>
        </authorList>
    </citation>
    <scope>NUCLEOTIDE SEQUENCE [LARGE SCALE GENOMIC DNA]</scope>
    <source>
        <strain evidence="2 3">KN852</strain>
    </source>
</reference>
<dbReference type="Pfam" id="PF11750">
    <property type="entry name" value="DUF3307"/>
    <property type="match status" value="1"/>
</dbReference>